<feature type="region of interest" description="Disordered" evidence="1">
    <location>
        <begin position="1"/>
        <end position="95"/>
    </location>
</feature>
<feature type="compositionally biased region" description="Pro residues" evidence="1">
    <location>
        <begin position="79"/>
        <end position="89"/>
    </location>
</feature>
<proteinExistence type="predicted"/>
<name>A0AA40CUE3_9PEZI</name>
<comment type="caution">
    <text evidence="2">The sequence shown here is derived from an EMBL/GenBank/DDBJ whole genome shotgun (WGS) entry which is preliminary data.</text>
</comment>
<evidence type="ECO:0000313" key="3">
    <source>
        <dbReference type="Proteomes" id="UP001174936"/>
    </source>
</evidence>
<keyword evidence="3" id="KW-1185">Reference proteome</keyword>
<dbReference type="EMBL" id="JAULSV010000003">
    <property type="protein sequence ID" value="KAK0649658.1"/>
    <property type="molecule type" value="Genomic_DNA"/>
</dbReference>
<evidence type="ECO:0000313" key="2">
    <source>
        <dbReference type="EMBL" id="KAK0649658.1"/>
    </source>
</evidence>
<reference evidence="2" key="1">
    <citation type="submission" date="2023-06" db="EMBL/GenBank/DDBJ databases">
        <title>Genome-scale phylogeny and comparative genomics of the fungal order Sordariales.</title>
        <authorList>
            <consortium name="Lawrence Berkeley National Laboratory"/>
            <person name="Hensen N."/>
            <person name="Bonometti L."/>
            <person name="Westerberg I."/>
            <person name="Brannstrom I.O."/>
            <person name="Guillou S."/>
            <person name="Cros-Aarteil S."/>
            <person name="Calhoun S."/>
            <person name="Haridas S."/>
            <person name="Kuo A."/>
            <person name="Mondo S."/>
            <person name="Pangilinan J."/>
            <person name="Riley R."/>
            <person name="Labutti K."/>
            <person name="Andreopoulos B."/>
            <person name="Lipzen A."/>
            <person name="Chen C."/>
            <person name="Yanf M."/>
            <person name="Daum C."/>
            <person name="Ng V."/>
            <person name="Clum A."/>
            <person name="Steindorff A."/>
            <person name="Ohm R."/>
            <person name="Martin F."/>
            <person name="Silar P."/>
            <person name="Natvig D."/>
            <person name="Lalanne C."/>
            <person name="Gautier V."/>
            <person name="Ament-Velasquez S.L."/>
            <person name="Kruys A."/>
            <person name="Hutchinson M.I."/>
            <person name="Powell A.J."/>
            <person name="Barry K."/>
            <person name="Miller A.N."/>
            <person name="Grigoriev I.V."/>
            <person name="Debuchy R."/>
            <person name="Gladieux P."/>
            <person name="Thoren M.H."/>
            <person name="Johannesson H."/>
        </authorList>
    </citation>
    <scope>NUCLEOTIDE SEQUENCE</scope>
    <source>
        <strain evidence="2">SMH2532-1</strain>
    </source>
</reference>
<protein>
    <submittedName>
        <fullName evidence="2">Uncharacterized protein</fullName>
    </submittedName>
</protein>
<evidence type="ECO:0000256" key="1">
    <source>
        <dbReference type="SAM" id="MobiDB-lite"/>
    </source>
</evidence>
<accession>A0AA40CUE3</accession>
<dbReference type="AlphaFoldDB" id="A0AA40CUE3"/>
<sequence length="188" mass="20648">MAPPVIVRTPSNRDITPPLIVRTPSNRDMTPPVIIHTPQASNTNRETTPPVIVRTPSHTTEMASGTVTTPPTIVENLTPPGPSPSPPRPTLTKSLPSSSHNIAIPRWGQESNPTIAQYRDAMAQMTIVHQRLERSERYIRILYQRLVAAEGKNAELKSQLGALGIVVGTMDDKLEDAYERIADLQEGH</sequence>
<feature type="compositionally biased region" description="Polar residues" evidence="1">
    <location>
        <begin position="38"/>
        <end position="47"/>
    </location>
</feature>
<feature type="compositionally biased region" description="Polar residues" evidence="1">
    <location>
        <begin position="56"/>
        <end position="71"/>
    </location>
</feature>
<gene>
    <name evidence="2" type="ORF">B0T16DRAFT_457052</name>
</gene>
<organism evidence="2 3">
    <name type="scientific">Cercophora newfieldiana</name>
    <dbReference type="NCBI Taxonomy" id="92897"/>
    <lineage>
        <taxon>Eukaryota</taxon>
        <taxon>Fungi</taxon>
        <taxon>Dikarya</taxon>
        <taxon>Ascomycota</taxon>
        <taxon>Pezizomycotina</taxon>
        <taxon>Sordariomycetes</taxon>
        <taxon>Sordariomycetidae</taxon>
        <taxon>Sordariales</taxon>
        <taxon>Lasiosphaeriaceae</taxon>
        <taxon>Cercophora</taxon>
    </lineage>
</organism>
<dbReference type="Proteomes" id="UP001174936">
    <property type="component" value="Unassembled WGS sequence"/>
</dbReference>